<feature type="compositionally biased region" description="Basic and acidic residues" evidence="1">
    <location>
        <begin position="35"/>
        <end position="49"/>
    </location>
</feature>
<organism evidence="3 4">
    <name type="scientific">Centropus bengalensis</name>
    <name type="common">lesser coucal</name>
    <dbReference type="NCBI Taxonomy" id="1463675"/>
    <lineage>
        <taxon>Eukaryota</taxon>
        <taxon>Metazoa</taxon>
        <taxon>Chordata</taxon>
        <taxon>Craniata</taxon>
        <taxon>Vertebrata</taxon>
        <taxon>Euteleostomi</taxon>
        <taxon>Archelosauria</taxon>
        <taxon>Archosauria</taxon>
        <taxon>Dinosauria</taxon>
        <taxon>Saurischia</taxon>
        <taxon>Theropoda</taxon>
        <taxon>Coelurosauria</taxon>
        <taxon>Aves</taxon>
        <taxon>Neognathae</taxon>
        <taxon>Neoaves</taxon>
        <taxon>Otidimorphae</taxon>
        <taxon>Cuculiformes</taxon>
        <taxon>Centropidae</taxon>
        <taxon>Centropus</taxon>
    </lineage>
</organism>
<accession>A0A852MBE0</accession>
<evidence type="ECO:0000313" key="3">
    <source>
        <dbReference type="EMBL" id="NXX99446.1"/>
    </source>
</evidence>
<dbReference type="InterPro" id="IPR050828">
    <property type="entry name" value="C-type_lectin/matrix_domain"/>
</dbReference>
<dbReference type="PANTHER" id="PTHR45710">
    <property type="entry name" value="C-TYPE LECTIN DOMAIN-CONTAINING PROTEIN 180"/>
    <property type="match status" value="1"/>
</dbReference>
<evidence type="ECO:0000256" key="1">
    <source>
        <dbReference type="SAM" id="MobiDB-lite"/>
    </source>
</evidence>
<protein>
    <submittedName>
        <fullName evidence="3">CL17A protein</fullName>
    </submittedName>
</protein>
<dbReference type="PANTHER" id="PTHR45710:SF26">
    <property type="entry name" value="RH26557P"/>
    <property type="match status" value="1"/>
</dbReference>
<reference evidence="3 4" key="1">
    <citation type="submission" date="2020-02" db="EMBL/GenBank/DDBJ databases">
        <title>Bird 10,000 Genomes (B10K) Project - Family phase.</title>
        <authorList>
            <person name="Zhang G."/>
        </authorList>
    </citation>
    <scope>NUCLEOTIDE SEQUENCE [LARGE SCALE GENOMIC DNA]</scope>
    <source>
        <strain evidence="3">B10K-DU-017-21</strain>
    </source>
</reference>
<evidence type="ECO:0000313" key="4">
    <source>
        <dbReference type="Proteomes" id="UP000632886"/>
    </source>
</evidence>
<keyword evidence="2" id="KW-0472">Membrane</keyword>
<feature type="non-terminal residue" evidence="3">
    <location>
        <position position="1"/>
    </location>
</feature>
<gene>
    <name evidence="3" type="primary">Clec17a</name>
    <name evidence="3" type="ORF">CENBEN_R12528</name>
</gene>
<dbReference type="Gene3D" id="3.10.100.10">
    <property type="entry name" value="Mannose-Binding Protein A, subunit A"/>
    <property type="match status" value="1"/>
</dbReference>
<feature type="transmembrane region" description="Helical" evidence="2">
    <location>
        <begin position="83"/>
        <end position="105"/>
    </location>
</feature>
<keyword evidence="2" id="KW-1133">Transmembrane helix</keyword>
<evidence type="ECO:0000256" key="2">
    <source>
        <dbReference type="SAM" id="Phobius"/>
    </source>
</evidence>
<keyword evidence="2" id="KW-0812">Transmembrane</keyword>
<dbReference type="AlphaFoldDB" id="A0A852MBE0"/>
<feature type="region of interest" description="Disordered" evidence="1">
    <location>
        <begin position="35"/>
        <end position="69"/>
    </location>
</feature>
<proteinExistence type="predicted"/>
<dbReference type="InterPro" id="IPR016187">
    <property type="entry name" value="CTDL_fold"/>
</dbReference>
<keyword evidence="4" id="KW-1185">Reference proteome</keyword>
<dbReference type="EMBL" id="WBNK01003457">
    <property type="protein sequence ID" value="NXX99446.1"/>
    <property type="molecule type" value="Genomic_DNA"/>
</dbReference>
<name>A0A852MBE0_9AVES</name>
<comment type="caution">
    <text evidence="3">The sequence shown here is derived from an EMBL/GenBank/DDBJ whole genome shotgun (WGS) entry which is preliminary data.</text>
</comment>
<dbReference type="Proteomes" id="UP000632886">
    <property type="component" value="Unassembled WGS sequence"/>
</dbReference>
<feature type="non-terminal residue" evidence="3">
    <location>
        <position position="221"/>
    </location>
</feature>
<dbReference type="InterPro" id="IPR016186">
    <property type="entry name" value="C-type_lectin-like/link_sf"/>
</dbReference>
<dbReference type="SUPFAM" id="SSF56436">
    <property type="entry name" value="C-type lectin-like"/>
    <property type="match status" value="1"/>
</dbReference>
<sequence>IYSVAGKMTPMHNFRPASPDSFEEDYDDVSLSESDLAHKPPVTDEELHSQKGKGGTGSTHLLAPHLQRPQGGGGQSCMATSVAILYVLVALNFLAWAVVFTLAIMKQMEIMAELKHLRSNCSENQADVWQELVETRRRQSRLRSRMQKYYEDLQDITAQLCPFIPKKNKKCSAGWKMFERSCYFFSTETMSWLDAKEICADQGAHLVIINSDQEQVSWPLP</sequence>